<feature type="compositionally biased region" description="Low complexity" evidence="1">
    <location>
        <begin position="184"/>
        <end position="204"/>
    </location>
</feature>
<feature type="compositionally biased region" description="Basic and acidic residues" evidence="1">
    <location>
        <begin position="230"/>
        <end position="239"/>
    </location>
</feature>
<evidence type="ECO:0000256" key="1">
    <source>
        <dbReference type="SAM" id="MobiDB-lite"/>
    </source>
</evidence>
<gene>
    <name evidence="2" type="ORF">BN946_scf184970.g48</name>
</gene>
<sequence>MAEHSQGSPQTRLCHTFPRPLHILTSRHEDRNSSEPGAGGQSPPNLRERRALRTLYLTTTAPPKRYPAGAATENRALPTRKRMAGLFHLEPHTPPTSPTSPSLTSLSLKSGRSRRLYQRLDDSLYAEWSNEEVYRTERPSPALVSPWSPSEYEFPSPSLHSPSTATSSEPATPPPIYPPPPAYDPEVPQRSHRSAPVSPAAARSRQTRIESESEWLRPPLSPIITTLDEEISREIREWTEPEQTNGSFIISNGSEDEMSETDSLALGSAESGERQ</sequence>
<feature type="compositionally biased region" description="Pro residues" evidence="1">
    <location>
        <begin position="171"/>
        <end position="183"/>
    </location>
</feature>
<feature type="region of interest" description="Disordered" evidence="1">
    <location>
        <begin position="135"/>
        <end position="275"/>
    </location>
</feature>
<reference evidence="2" key="1">
    <citation type="submission" date="2014-01" db="EMBL/GenBank/DDBJ databases">
        <title>The genome of the white-rot fungus Pycnoporus cinnabarinus: a basidiomycete model with a versatile arsenal for lignocellulosic biomass breakdown.</title>
        <authorList>
            <person name="Levasseur A."/>
            <person name="Lomascolo A."/>
            <person name="Ruiz-Duenas F.J."/>
            <person name="Uzan E."/>
            <person name="Piumi F."/>
            <person name="Kues U."/>
            <person name="Ram A.F.J."/>
            <person name="Murat C."/>
            <person name="Haon M."/>
            <person name="Benoit I."/>
            <person name="Arfi Y."/>
            <person name="Chevret D."/>
            <person name="Drula E."/>
            <person name="Kwon M.J."/>
            <person name="Gouret P."/>
            <person name="Lesage-Meessen L."/>
            <person name="Lombard V."/>
            <person name="Mariette J."/>
            <person name="Noirot C."/>
            <person name="Park J."/>
            <person name="Patyshakuliyeva A."/>
            <person name="Wieneger R.A.B."/>
            <person name="Wosten H.A.B."/>
            <person name="Martin F."/>
            <person name="Coutinho P.M."/>
            <person name="de Vries R."/>
            <person name="Martinez A.T."/>
            <person name="Klopp C."/>
            <person name="Pontarotti P."/>
            <person name="Henrissat B."/>
            <person name="Record E."/>
        </authorList>
    </citation>
    <scope>NUCLEOTIDE SEQUENCE [LARGE SCALE GENOMIC DNA]</scope>
    <source>
        <strain evidence="2">BRFM137</strain>
    </source>
</reference>
<feature type="compositionally biased region" description="Low complexity" evidence="1">
    <location>
        <begin position="161"/>
        <end position="170"/>
    </location>
</feature>
<accession>A0A060SD85</accession>
<feature type="compositionally biased region" description="Polar residues" evidence="1">
    <location>
        <begin position="1"/>
        <end position="13"/>
    </location>
</feature>
<dbReference type="OrthoDB" id="2756215at2759"/>
<keyword evidence="3" id="KW-1185">Reference proteome</keyword>
<organism evidence="2 3">
    <name type="scientific">Pycnoporus cinnabarinus</name>
    <name type="common">Cinnabar-red polypore</name>
    <name type="synonym">Trametes cinnabarina</name>
    <dbReference type="NCBI Taxonomy" id="5643"/>
    <lineage>
        <taxon>Eukaryota</taxon>
        <taxon>Fungi</taxon>
        <taxon>Dikarya</taxon>
        <taxon>Basidiomycota</taxon>
        <taxon>Agaricomycotina</taxon>
        <taxon>Agaricomycetes</taxon>
        <taxon>Polyporales</taxon>
        <taxon>Polyporaceae</taxon>
        <taxon>Trametes</taxon>
    </lineage>
</organism>
<feature type="compositionally biased region" description="Polar residues" evidence="1">
    <location>
        <begin position="241"/>
        <end position="253"/>
    </location>
</feature>
<name>A0A060SD85_PYCCI</name>
<feature type="compositionally biased region" description="Low complexity" evidence="1">
    <location>
        <begin position="99"/>
        <end position="110"/>
    </location>
</feature>
<comment type="caution">
    <text evidence="2">The sequence shown here is derived from an EMBL/GenBank/DDBJ whole genome shotgun (WGS) entry which is preliminary data.</text>
</comment>
<feature type="region of interest" description="Disordered" evidence="1">
    <location>
        <begin position="1"/>
        <end position="47"/>
    </location>
</feature>
<evidence type="ECO:0000313" key="2">
    <source>
        <dbReference type="EMBL" id="CDO72196.1"/>
    </source>
</evidence>
<dbReference type="Proteomes" id="UP000029665">
    <property type="component" value="Unassembled WGS sequence"/>
</dbReference>
<proteinExistence type="predicted"/>
<evidence type="ECO:0000313" key="3">
    <source>
        <dbReference type="Proteomes" id="UP000029665"/>
    </source>
</evidence>
<feature type="region of interest" description="Disordered" evidence="1">
    <location>
        <begin position="88"/>
        <end position="110"/>
    </location>
</feature>
<dbReference type="EMBL" id="CCBP010000111">
    <property type="protein sequence ID" value="CDO72196.1"/>
    <property type="molecule type" value="Genomic_DNA"/>
</dbReference>
<dbReference type="HOGENOM" id="CLU_1012431_0_0_1"/>
<dbReference type="AlphaFoldDB" id="A0A060SD85"/>
<protein>
    <submittedName>
        <fullName evidence="2">Uncharacterized protein</fullName>
    </submittedName>
</protein>